<protein>
    <submittedName>
        <fullName evidence="1">Uncharacterized protein</fullName>
    </submittedName>
</protein>
<accession>A0A1G7JIT0</accession>
<dbReference type="EMBL" id="FNBA01000015">
    <property type="protein sequence ID" value="SDF24892.1"/>
    <property type="molecule type" value="Genomic_DNA"/>
</dbReference>
<keyword evidence="2" id="KW-1185">Reference proteome</keyword>
<dbReference type="AlphaFoldDB" id="A0A1G7JIT0"/>
<dbReference type="STRING" id="227084.SAMN05421855_11510"/>
<reference evidence="1 2" key="1">
    <citation type="submission" date="2016-10" db="EMBL/GenBank/DDBJ databases">
        <authorList>
            <person name="de Groot N.N."/>
        </authorList>
    </citation>
    <scope>NUCLEOTIDE SEQUENCE [LARGE SCALE GENOMIC DNA]</scope>
    <source>
        <strain evidence="1 2">DSM 16195</strain>
    </source>
</reference>
<dbReference type="Proteomes" id="UP000199321">
    <property type="component" value="Unassembled WGS sequence"/>
</dbReference>
<name>A0A1G7JIT0_9FLAO</name>
<proteinExistence type="predicted"/>
<gene>
    <name evidence="1" type="ORF">SAMN05421855_11510</name>
</gene>
<evidence type="ECO:0000313" key="1">
    <source>
        <dbReference type="EMBL" id="SDF24892.1"/>
    </source>
</evidence>
<dbReference type="RefSeq" id="WP_093145473.1">
    <property type="nucleotide sequence ID" value="NZ_BMWO01000005.1"/>
</dbReference>
<dbReference type="OrthoDB" id="1443646at2"/>
<sequence>MGYKKVCLDCRKAFNRPADLEKVHISICPQCEKPMTELYHLFQPPKQTDIKKWDVVKFLVENGFRYYHIREIESIDKRTGKVAEYQNYAKYPESMKDAKEFVKLYKEQAITE</sequence>
<evidence type="ECO:0000313" key="2">
    <source>
        <dbReference type="Proteomes" id="UP000199321"/>
    </source>
</evidence>
<organism evidence="1 2">
    <name type="scientific">Ulvibacter litoralis</name>
    <dbReference type="NCBI Taxonomy" id="227084"/>
    <lineage>
        <taxon>Bacteria</taxon>
        <taxon>Pseudomonadati</taxon>
        <taxon>Bacteroidota</taxon>
        <taxon>Flavobacteriia</taxon>
        <taxon>Flavobacteriales</taxon>
        <taxon>Flavobacteriaceae</taxon>
        <taxon>Ulvibacter</taxon>
    </lineage>
</organism>